<accession>C4Y8P9</accession>
<dbReference type="KEGG" id="clu:CLUG_04577"/>
<sequence>MISHWCKMSDPGDWHFNFNDFLILWLGSQRHLFQQTSNLLPRVIQTQTGVDIGDFGFGLSWRDIRGNSILIIVFRDNFNWLNLKWSLAVNGEHGNDLFNNKISLCLIGTRYFNEYVFGTQRNLGVVRVDNWWQRAHGPLGVKNDWINWGIPNDV</sequence>
<dbReference type="AlphaFoldDB" id="C4Y8P9"/>
<proteinExistence type="predicted"/>
<dbReference type="HOGENOM" id="CLU_1704041_0_0_1"/>
<protein>
    <submittedName>
        <fullName evidence="1">Uncharacterized protein</fullName>
    </submittedName>
</protein>
<organism evidence="1 2">
    <name type="scientific">Clavispora lusitaniae (strain ATCC 42720)</name>
    <name type="common">Yeast</name>
    <name type="synonym">Candida lusitaniae</name>
    <dbReference type="NCBI Taxonomy" id="306902"/>
    <lineage>
        <taxon>Eukaryota</taxon>
        <taxon>Fungi</taxon>
        <taxon>Dikarya</taxon>
        <taxon>Ascomycota</taxon>
        <taxon>Saccharomycotina</taxon>
        <taxon>Pichiomycetes</taxon>
        <taxon>Metschnikowiaceae</taxon>
        <taxon>Clavispora</taxon>
    </lineage>
</organism>
<gene>
    <name evidence="1" type="ORF">CLUG_04577</name>
</gene>
<dbReference type="InParanoid" id="C4Y8P9"/>
<dbReference type="EMBL" id="CH408080">
    <property type="protein sequence ID" value="EEQ40448.1"/>
    <property type="molecule type" value="Genomic_DNA"/>
</dbReference>
<evidence type="ECO:0000313" key="2">
    <source>
        <dbReference type="Proteomes" id="UP000007703"/>
    </source>
</evidence>
<dbReference type="VEuPathDB" id="FungiDB:CLUG_04577"/>
<evidence type="ECO:0000313" key="1">
    <source>
        <dbReference type="EMBL" id="EEQ40448.1"/>
    </source>
</evidence>
<name>C4Y8P9_CLAL4</name>
<reference evidence="1 2" key="1">
    <citation type="journal article" date="2009" name="Nature">
        <title>Evolution of pathogenicity and sexual reproduction in eight Candida genomes.</title>
        <authorList>
            <person name="Butler G."/>
            <person name="Rasmussen M.D."/>
            <person name="Lin M.F."/>
            <person name="Santos M.A."/>
            <person name="Sakthikumar S."/>
            <person name="Munro C.A."/>
            <person name="Rheinbay E."/>
            <person name="Grabherr M."/>
            <person name="Forche A."/>
            <person name="Reedy J.L."/>
            <person name="Agrafioti I."/>
            <person name="Arnaud M.B."/>
            <person name="Bates S."/>
            <person name="Brown A.J."/>
            <person name="Brunke S."/>
            <person name="Costanzo M.C."/>
            <person name="Fitzpatrick D.A."/>
            <person name="de Groot P.W."/>
            <person name="Harris D."/>
            <person name="Hoyer L.L."/>
            <person name="Hube B."/>
            <person name="Klis F.M."/>
            <person name="Kodira C."/>
            <person name="Lennard N."/>
            <person name="Logue M.E."/>
            <person name="Martin R."/>
            <person name="Neiman A.M."/>
            <person name="Nikolaou E."/>
            <person name="Quail M.A."/>
            <person name="Quinn J."/>
            <person name="Santos M.C."/>
            <person name="Schmitzberger F.F."/>
            <person name="Sherlock G."/>
            <person name="Shah P."/>
            <person name="Silverstein K.A."/>
            <person name="Skrzypek M.S."/>
            <person name="Soll D."/>
            <person name="Staggs R."/>
            <person name="Stansfield I."/>
            <person name="Stumpf M.P."/>
            <person name="Sudbery P.E."/>
            <person name="Srikantha T."/>
            <person name="Zeng Q."/>
            <person name="Berman J."/>
            <person name="Berriman M."/>
            <person name="Heitman J."/>
            <person name="Gow N.A."/>
            <person name="Lorenz M.C."/>
            <person name="Birren B.W."/>
            <person name="Kellis M."/>
            <person name="Cuomo C.A."/>
        </authorList>
    </citation>
    <scope>NUCLEOTIDE SEQUENCE [LARGE SCALE GENOMIC DNA]</scope>
    <source>
        <strain evidence="1 2">ATCC 42720</strain>
    </source>
</reference>
<dbReference type="Proteomes" id="UP000007703">
    <property type="component" value="Unassembled WGS sequence"/>
</dbReference>